<organism evidence="2 3">
    <name type="scientific">Amniculicola lignicola CBS 123094</name>
    <dbReference type="NCBI Taxonomy" id="1392246"/>
    <lineage>
        <taxon>Eukaryota</taxon>
        <taxon>Fungi</taxon>
        <taxon>Dikarya</taxon>
        <taxon>Ascomycota</taxon>
        <taxon>Pezizomycotina</taxon>
        <taxon>Dothideomycetes</taxon>
        <taxon>Pleosporomycetidae</taxon>
        <taxon>Pleosporales</taxon>
        <taxon>Amniculicolaceae</taxon>
        <taxon>Amniculicola</taxon>
    </lineage>
</organism>
<dbReference type="Proteomes" id="UP000799779">
    <property type="component" value="Unassembled WGS sequence"/>
</dbReference>
<proteinExistence type="predicted"/>
<protein>
    <submittedName>
        <fullName evidence="2">Uncharacterized protein</fullName>
    </submittedName>
</protein>
<gene>
    <name evidence="2" type="ORF">P154DRAFT_532750</name>
</gene>
<reference evidence="2" key="1">
    <citation type="journal article" date="2020" name="Stud. Mycol.">
        <title>101 Dothideomycetes genomes: a test case for predicting lifestyles and emergence of pathogens.</title>
        <authorList>
            <person name="Haridas S."/>
            <person name="Albert R."/>
            <person name="Binder M."/>
            <person name="Bloem J."/>
            <person name="Labutti K."/>
            <person name="Salamov A."/>
            <person name="Andreopoulos B."/>
            <person name="Baker S."/>
            <person name="Barry K."/>
            <person name="Bills G."/>
            <person name="Bluhm B."/>
            <person name="Cannon C."/>
            <person name="Castanera R."/>
            <person name="Culley D."/>
            <person name="Daum C."/>
            <person name="Ezra D."/>
            <person name="Gonzalez J."/>
            <person name="Henrissat B."/>
            <person name="Kuo A."/>
            <person name="Liang C."/>
            <person name="Lipzen A."/>
            <person name="Lutzoni F."/>
            <person name="Magnuson J."/>
            <person name="Mondo S."/>
            <person name="Nolan M."/>
            <person name="Ohm R."/>
            <person name="Pangilinan J."/>
            <person name="Park H.-J."/>
            <person name="Ramirez L."/>
            <person name="Alfaro M."/>
            <person name="Sun H."/>
            <person name="Tritt A."/>
            <person name="Yoshinaga Y."/>
            <person name="Zwiers L.-H."/>
            <person name="Turgeon B."/>
            <person name="Goodwin S."/>
            <person name="Spatafora J."/>
            <person name="Crous P."/>
            <person name="Grigoriev I."/>
        </authorList>
    </citation>
    <scope>NUCLEOTIDE SEQUENCE</scope>
    <source>
        <strain evidence="2">CBS 123094</strain>
    </source>
</reference>
<feature type="region of interest" description="Disordered" evidence="1">
    <location>
        <begin position="80"/>
        <end position="106"/>
    </location>
</feature>
<keyword evidence="3" id="KW-1185">Reference proteome</keyword>
<evidence type="ECO:0000313" key="3">
    <source>
        <dbReference type="Proteomes" id="UP000799779"/>
    </source>
</evidence>
<evidence type="ECO:0000313" key="2">
    <source>
        <dbReference type="EMBL" id="KAF2002894.1"/>
    </source>
</evidence>
<evidence type="ECO:0000256" key="1">
    <source>
        <dbReference type="SAM" id="MobiDB-lite"/>
    </source>
</evidence>
<dbReference type="EMBL" id="ML977575">
    <property type="protein sequence ID" value="KAF2002894.1"/>
    <property type="molecule type" value="Genomic_DNA"/>
</dbReference>
<name>A0A6A5WPS1_9PLEO</name>
<accession>A0A6A5WPS1</accession>
<sequence length="106" mass="12392">MNSDDCLVSPEIEHGELVAIDPPFEPGSSIRMFSSRRRHAVQTLGKNDAARDRDQIVKWNEDRRVMEYRLMGIAAREKAGNWRRTEIGDEETRRRGAESRLREPRR</sequence>
<dbReference type="AlphaFoldDB" id="A0A6A5WPS1"/>